<comment type="caution">
    <text evidence="3">The sequence shown here is derived from an EMBL/GenBank/DDBJ whole genome shotgun (WGS) entry which is preliminary data.</text>
</comment>
<evidence type="ECO:0000313" key="3">
    <source>
        <dbReference type="EMBL" id="OAF69160.1"/>
    </source>
</evidence>
<feature type="compositionally biased region" description="Polar residues" evidence="1">
    <location>
        <begin position="288"/>
        <end position="303"/>
    </location>
</feature>
<dbReference type="AlphaFoldDB" id="A0A177B4W8"/>
<name>A0A177B4W8_9BILA</name>
<evidence type="ECO:0000256" key="2">
    <source>
        <dbReference type="SAM" id="Phobius"/>
    </source>
</evidence>
<reference evidence="3 4" key="1">
    <citation type="submission" date="2016-04" db="EMBL/GenBank/DDBJ databases">
        <title>The genome of Intoshia linei affirms orthonectids as highly simplified spiralians.</title>
        <authorList>
            <person name="Mikhailov K.V."/>
            <person name="Slusarev G.S."/>
            <person name="Nikitin M.A."/>
            <person name="Logacheva M.D."/>
            <person name="Penin A."/>
            <person name="Aleoshin V."/>
            <person name="Panchin Y.V."/>
        </authorList>
    </citation>
    <scope>NUCLEOTIDE SEQUENCE [LARGE SCALE GENOMIC DNA]</scope>
    <source>
        <strain evidence="3">Intl2013</strain>
        <tissue evidence="3">Whole animal</tissue>
    </source>
</reference>
<sequence length="343" mass="38606">MTNNIQGGFPSHSLASLATNASRYSNRTPTRPHLPPHRFRLSVIVFTVIAVVLLLSGIVMTILGNWPGYYNGNLYEPLKIVGPIALVLGIVSVLVIAVASCKTSMYEKALTEKRTYNSTIISSQNTLRSNPEISYYSTPNKHKPKSILKSSNSTLNSQSDFKRMNNSFGSDSCDSNRSVTFGVSALPDPYHNQSSLYNLHKAPSQSSQNSYDNAYFKAANYLSNQPKKKPSFFTKFMNRDREQYPLKTINTVSSNIANENNSEYSNPAFDTSLDDIQVLRYVDADINVSQHQRNNSTNTQSQRSQHHNDQHRYQISQPHDYSEPYSSSLHSYESPPTTRQTRI</sequence>
<feature type="compositionally biased region" description="Polar residues" evidence="1">
    <location>
        <begin position="313"/>
        <end position="343"/>
    </location>
</feature>
<keyword evidence="2" id="KW-1133">Transmembrane helix</keyword>
<proteinExistence type="predicted"/>
<protein>
    <recommendedName>
        <fullName evidence="5">Transmembrane protein</fullName>
    </recommendedName>
</protein>
<evidence type="ECO:0000256" key="1">
    <source>
        <dbReference type="SAM" id="MobiDB-lite"/>
    </source>
</evidence>
<keyword evidence="2" id="KW-0812">Transmembrane</keyword>
<feature type="transmembrane region" description="Helical" evidence="2">
    <location>
        <begin position="80"/>
        <end position="99"/>
    </location>
</feature>
<gene>
    <name evidence="3" type="ORF">A3Q56_03103</name>
</gene>
<keyword evidence="4" id="KW-1185">Reference proteome</keyword>
<dbReference type="Proteomes" id="UP000078046">
    <property type="component" value="Unassembled WGS sequence"/>
</dbReference>
<feature type="transmembrane region" description="Helical" evidence="2">
    <location>
        <begin position="41"/>
        <end position="60"/>
    </location>
</feature>
<dbReference type="EMBL" id="LWCA01000327">
    <property type="protein sequence ID" value="OAF69160.1"/>
    <property type="molecule type" value="Genomic_DNA"/>
</dbReference>
<accession>A0A177B4W8</accession>
<organism evidence="3 4">
    <name type="scientific">Intoshia linei</name>
    <dbReference type="NCBI Taxonomy" id="1819745"/>
    <lineage>
        <taxon>Eukaryota</taxon>
        <taxon>Metazoa</taxon>
        <taxon>Spiralia</taxon>
        <taxon>Lophotrochozoa</taxon>
        <taxon>Mesozoa</taxon>
        <taxon>Orthonectida</taxon>
        <taxon>Rhopaluridae</taxon>
        <taxon>Intoshia</taxon>
    </lineage>
</organism>
<evidence type="ECO:0008006" key="5">
    <source>
        <dbReference type="Google" id="ProtNLM"/>
    </source>
</evidence>
<evidence type="ECO:0000313" key="4">
    <source>
        <dbReference type="Proteomes" id="UP000078046"/>
    </source>
</evidence>
<feature type="region of interest" description="Disordered" evidence="1">
    <location>
        <begin position="288"/>
        <end position="343"/>
    </location>
</feature>
<keyword evidence="2" id="KW-0472">Membrane</keyword>